<evidence type="ECO:0000313" key="2">
    <source>
        <dbReference type="EMBL" id="RKR14870.1"/>
    </source>
</evidence>
<keyword evidence="1" id="KW-0812">Transmembrane</keyword>
<protein>
    <submittedName>
        <fullName evidence="2">Uncharacterized protein</fullName>
    </submittedName>
</protein>
<dbReference type="AlphaFoldDB" id="A0A495ED96"/>
<feature type="transmembrane region" description="Helical" evidence="1">
    <location>
        <begin position="66"/>
        <end position="83"/>
    </location>
</feature>
<accession>A0A495ED96</accession>
<dbReference type="OrthoDB" id="1267464at2"/>
<dbReference type="RefSeq" id="WP_121064459.1">
    <property type="nucleotide sequence ID" value="NZ_RBIQ01000007.1"/>
</dbReference>
<evidence type="ECO:0000313" key="3">
    <source>
        <dbReference type="Proteomes" id="UP000269412"/>
    </source>
</evidence>
<dbReference type="Proteomes" id="UP000269412">
    <property type="component" value="Unassembled WGS sequence"/>
</dbReference>
<proteinExistence type="predicted"/>
<name>A0A495ED96_9FLAO</name>
<dbReference type="EMBL" id="RBIQ01000007">
    <property type="protein sequence ID" value="RKR14870.1"/>
    <property type="molecule type" value="Genomic_DNA"/>
</dbReference>
<sequence length="113" mass="12896">MQQLNFKAFEKAKLITSLKENFPQYKIQNSLGNLQVRTSGFTLTGNVKLSVNGTKGKIKTQTNYDMLILFLIISFPIGIYIYAKKEKQKTMEKEVVNKLQEILVPVGKNSHPF</sequence>
<gene>
    <name evidence="2" type="ORF">CLV91_0951</name>
</gene>
<keyword evidence="3" id="KW-1185">Reference proteome</keyword>
<keyword evidence="1" id="KW-1133">Transmembrane helix</keyword>
<reference evidence="2 3" key="1">
    <citation type="submission" date="2018-10" db="EMBL/GenBank/DDBJ databases">
        <title>Genomic Encyclopedia of Archaeal and Bacterial Type Strains, Phase II (KMG-II): from individual species to whole genera.</title>
        <authorList>
            <person name="Goeker M."/>
        </authorList>
    </citation>
    <scope>NUCLEOTIDE SEQUENCE [LARGE SCALE GENOMIC DNA]</scope>
    <source>
        <strain evidence="2 3">DSM 25230</strain>
    </source>
</reference>
<comment type="caution">
    <text evidence="2">The sequence shown here is derived from an EMBL/GenBank/DDBJ whole genome shotgun (WGS) entry which is preliminary data.</text>
</comment>
<organism evidence="2 3">
    <name type="scientific">Maribacter vaceletii</name>
    <dbReference type="NCBI Taxonomy" id="1206816"/>
    <lineage>
        <taxon>Bacteria</taxon>
        <taxon>Pseudomonadati</taxon>
        <taxon>Bacteroidota</taxon>
        <taxon>Flavobacteriia</taxon>
        <taxon>Flavobacteriales</taxon>
        <taxon>Flavobacteriaceae</taxon>
        <taxon>Maribacter</taxon>
    </lineage>
</organism>
<keyword evidence="1" id="KW-0472">Membrane</keyword>
<evidence type="ECO:0000256" key="1">
    <source>
        <dbReference type="SAM" id="Phobius"/>
    </source>
</evidence>